<dbReference type="PANTHER" id="PTHR43884">
    <property type="entry name" value="ACYL-COA DEHYDROGENASE"/>
    <property type="match status" value="1"/>
</dbReference>
<organism evidence="8 9">
    <name type="scientific">Kribbella deserti</name>
    <dbReference type="NCBI Taxonomy" id="1926257"/>
    <lineage>
        <taxon>Bacteria</taxon>
        <taxon>Bacillati</taxon>
        <taxon>Actinomycetota</taxon>
        <taxon>Actinomycetes</taxon>
        <taxon>Propionibacteriales</taxon>
        <taxon>Kribbellaceae</taxon>
        <taxon>Kribbella</taxon>
    </lineage>
</organism>
<dbReference type="EC" id="1.-.-.-" evidence="8"/>
<dbReference type="Gene3D" id="2.40.110.10">
    <property type="entry name" value="Butyryl-CoA Dehydrogenase, subunit A, domain 2"/>
    <property type="match status" value="1"/>
</dbReference>
<name>A0ABV6QK84_9ACTN</name>
<dbReference type="GO" id="GO:0016491">
    <property type="term" value="F:oxidoreductase activity"/>
    <property type="evidence" value="ECO:0007669"/>
    <property type="project" value="UniProtKB-KW"/>
</dbReference>
<evidence type="ECO:0000313" key="8">
    <source>
        <dbReference type="EMBL" id="MFC0624573.1"/>
    </source>
</evidence>
<protein>
    <submittedName>
        <fullName evidence="8">Acyl-CoA dehydrogenase family protein</fullName>
        <ecNumber evidence="8">1.-.-.-</ecNumber>
    </submittedName>
</protein>
<dbReference type="Proteomes" id="UP001589890">
    <property type="component" value="Unassembled WGS sequence"/>
</dbReference>
<dbReference type="Gene3D" id="1.20.140.10">
    <property type="entry name" value="Butyryl-CoA Dehydrogenase, subunit A, domain 3"/>
    <property type="match status" value="1"/>
</dbReference>
<dbReference type="InterPro" id="IPR036250">
    <property type="entry name" value="AcylCo_DH-like_C"/>
</dbReference>
<comment type="caution">
    <text evidence="8">The sequence shown here is derived from an EMBL/GenBank/DDBJ whole genome shotgun (WGS) entry which is preliminary data.</text>
</comment>
<sequence length="592" mass="63154">MTPAVSYDPFGPARDLDRYLGDPSDPAVAFSYANSLALDEREEFPEASCAALTSWGLNEYFVPAEHGGRLHSYEQLLHLIRLVARRDMTVAVGYGKTFLGAVSAWVAGTPRQRADLAARILDGTQLAWALTERDHGSDLLASELAAAPAAGGFQLTGEKWLINNATRGRLVAVLARTDPAGGPRGFGVLLVDKDQLEPDTWRCLPKVRTHGIRGADISGIAFTGARLPTAAHLGAPGSGLEVVLKGLQLTRTMCASLALGVGENALRIAIAWASSRRLYGRSLADLPAARRVLLDAYTDHLCAEAVAVVSSRMIHWRPEELSLASAAVKYLLPVQAEASVAALGRLLGARSIFADADFQKVARDARIVSLFDGSTVVNLHAIVTQFPVLTRAYRRQRPWSELDAVADVTRPVPRHDPERLRLICPNGLHLLTSLADASRALADLAVRRPGLVGVAALAGELVQRTDRLHDTIAGLPPARGGAPVAHLEAARRLTLCYAGAAAVALWLANHSGGTGTQQVWYDGHWLTAVLSRILVALGESVPTQPEADQALWELLTAQADDGRLFSVFDVNLTPDGRAPAGADRMPAGGLDG</sequence>
<comment type="similarity">
    <text evidence="2 5">Belongs to the acyl-CoA dehydrogenase family.</text>
</comment>
<dbReference type="InterPro" id="IPR006091">
    <property type="entry name" value="Acyl-CoA_Oxase/DH_mid-dom"/>
</dbReference>
<dbReference type="RefSeq" id="WP_380046091.1">
    <property type="nucleotide sequence ID" value="NZ_JBHLTC010000012.1"/>
</dbReference>
<accession>A0ABV6QK84</accession>
<reference evidence="8 9" key="1">
    <citation type="submission" date="2024-09" db="EMBL/GenBank/DDBJ databases">
        <authorList>
            <person name="Sun Q."/>
            <person name="Mori K."/>
        </authorList>
    </citation>
    <scope>NUCLEOTIDE SEQUENCE [LARGE SCALE GENOMIC DNA]</scope>
    <source>
        <strain evidence="8 9">CGMCC 1.15906</strain>
    </source>
</reference>
<evidence type="ECO:0000259" key="6">
    <source>
        <dbReference type="Pfam" id="PF00441"/>
    </source>
</evidence>
<comment type="cofactor">
    <cofactor evidence="1 5">
        <name>FAD</name>
        <dbReference type="ChEBI" id="CHEBI:57692"/>
    </cofactor>
</comment>
<evidence type="ECO:0000259" key="7">
    <source>
        <dbReference type="Pfam" id="PF02770"/>
    </source>
</evidence>
<dbReference type="Gene3D" id="1.10.540.10">
    <property type="entry name" value="Acyl-CoA dehydrogenase/oxidase, N-terminal domain"/>
    <property type="match status" value="1"/>
</dbReference>
<evidence type="ECO:0000313" key="9">
    <source>
        <dbReference type="Proteomes" id="UP001589890"/>
    </source>
</evidence>
<dbReference type="InterPro" id="IPR009075">
    <property type="entry name" value="AcylCo_DH/oxidase_C"/>
</dbReference>
<dbReference type="Pfam" id="PF02770">
    <property type="entry name" value="Acyl-CoA_dh_M"/>
    <property type="match status" value="1"/>
</dbReference>
<dbReference type="InterPro" id="IPR046373">
    <property type="entry name" value="Acyl-CoA_Oxase/DH_mid-dom_sf"/>
</dbReference>
<evidence type="ECO:0000256" key="2">
    <source>
        <dbReference type="ARBA" id="ARBA00009347"/>
    </source>
</evidence>
<dbReference type="EMBL" id="JBHLTC010000012">
    <property type="protein sequence ID" value="MFC0624573.1"/>
    <property type="molecule type" value="Genomic_DNA"/>
</dbReference>
<keyword evidence="9" id="KW-1185">Reference proteome</keyword>
<dbReference type="InterPro" id="IPR009100">
    <property type="entry name" value="AcylCoA_DH/oxidase_NM_dom_sf"/>
</dbReference>
<dbReference type="CDD" id="cd00567">
    <property type="entry name" value="ACAD"/>
    <property type="match status" value="1"/>
</dbReference>
<keyword evidence="4 5" id="KW-0274">FAD</keyword>
<keyword evidence="3 5" id="KW-0285">Flavoprotein</keyword>
<dbReference type="PANTHER" id="PTHR43884:SF19">
    <property type="entry name" value="ACYL-COA DEHYDROGENASE FADE4-RELATED"/>
    <property type="match status" value="1"/>
</dbReference>
<dbReference type="SUPFAM" id="SSF47203">
    <property type="entry name" value="Acyl-CoA dehydrogenase C-terminal domain-like"/>
    <property type="match status" value="1"/>
</dbReference>
<dbReference type="Pfam" id="PF00441">
    <property type="entry name" value="Acyl-CoA_dh_1"/>
    <property type="match status" value="1"/>
</dbReference>
<evidence type="ECO:0000256" key="3">
    <source>
        <dbReference type="ARBA" id="ARBA00022630"/>
    </source>
</evidence>
<feature type="domain" description="Acyl-CoA dehydrogenase/oxidase C-terminal" evidence="6">
    <location>
        <begin position="237"/>
        <end position="382"/>
    </location>
</feature>
<evidence type="ECO:0000256" key="5">
    <source>
        <dbReference type="RuleBase" id="RU362125"/>
    </source>
</evidence>
<proteinExistence type="inferred from homology"/>
<dbReference type="InterPro" id="IPR037069">
    <property type="entry name" value="AcylCoA_DH/ox_N_sf"/>
</dbReference>
<gene>
    <name evidence="8" type="ORF">ACFFGN_10915</name>
</gene>
<evidence type="ECO:0000256" key="1">
    <source>
        <dbReference type="ARBA" id="ARBA00001974"/>
    </source>
</evidence>
<keyword evidence="5 8" id="KW-0560">Oxidoreductase</keyword>
<feature type="domain" description="Acyl-CoA oxidase/dehydrogenase middle" evidence="7">
    <location>
        <begin position="127"/>
        <end position="223"/>
    </location>
</feature>
<dbReference type="SUPFAM" id="SSF56645">
    <property type="entry name" value="Acyl-CoA dehydrogenase NM domain-like"/>
    <property type="match status" value="1"/>
</dbReference>
<evidence type="ECO:0000256" key="4">
    <source>
        <dbReference type="ARBA" id="ARBA00022827"/>
    </source>
</evidence>